<proteinExistence type="predicted"/>
<reference evidence="1 2" key="1">
    <citation type="submission" date="2019-05" db="EMBL/GenBank/DDBJ databases">
        <title>Another draft genome of Portunus trituberculatus and its Hox gene families provides insights of decapod evolution.</title>
        <authorList>
            <person name="Jeong J.-H."/>
            <person name="Song I."/>
            <person name="Kim S."/>
            <person name="Choi T."/>
            <person name="Kim D."/>
            <person name="Ryu S."/>
            <person name="Kim W."/>
        </authorList>
    </citation>
    <scope>NUCLEOTIDE SEQUENCE [LARGE SCALE GENOMIC DNA]</scope>
    <source>
        <tissue evidence="1">Muscle</tissue>
    </source>
</reference>
<accession>A0A5B7DCX2</accession>
<organism evidence="1 2">
    <name type="scientific">Portunus trituberculatus</name>
    <name type="common">Swimming crab</name>
    <name type="synonym">Neptunus trituberculatus</name>
    <dbReference type="NCBI Taxonomy" id="210409"/>
    <lineage>
        <taxon>Eukaryota</taxon>
        <taxon>Metazoa</taxon>
        <taxon>Ecdysozoa</taxon>
        <taxon>Arthropoda</taxon>
        <taxon>Crustacea</taxon>
        <taxon>Multicrustacea</taxon>
        <taxon>Malacostraca</taxon>
        <taxon>Eumalacostraca</taxon>
        <taxon>Eucarida</taxon>
        <taxon>Decapoda</taxon>
        <taxon>Pleocyemata</taxon>
        <taxon>Brachyura</taxon>
        <taxon>Eubrachyura</taxon>
        <taxon>Portunoidea</taxon>
        <taxon>Portunidae</taxon>
        <taxon>Portuninae</taxon>
        <taxon>Portunus</taxon>
    </lineage>
</organism>
<evidence type="ECO:0000313" key="1">
    <source>
        <dbReference type="EMBL" id="MPC19114.1"/>
    </source>
</evidence>
<protein>
    <submittedName>
        <fullName evidence="1">Uncharacterized protein</fullName>
    </submittedName>
</protein>
<dbReference type="AlphaFoldDB" id="A0A5B7DCX2"/>
<sequence>MSDTFCSRFYFNNKKERSRHVTKGRSKKREVKAVERQIFFRNEAAAQKACKGGVSWRCLVVTSKRERYGRKRQMEGVVTYAGSLDPGLCHPDIHPQASVAGMPESTSYLDIP</sequence>
<gene>
    <name evidence="1" type="ORF">E2C01_012022</name>
</gene>
<dbReference type="Proteomes" id="UP000324222">
    <property type="component" value="Unassembled WGS sequence"/>
</dbReference>
<dbReference type="EMBL" id="VSRR010000741">
    <property type="protein sequence ID" value="MPC19114.1"/>
    <property type="molecule type" value="Genomic_DNA"/>
</dbReference>
<comment type="caution">
    <text evidence="1">The sequence shown here is derived from an EMBL/GenBank/DDBJ whole genome shotgun (WGS) entry which is preliminary data.</text>
</comment>
<keyword evidence="2" id="KW-1185">Reference proteome</keyword>
<evidence type="ECO:0000313" key="2">
    <source>
        <dbReference type="Proteomes" id="UP000324222"/>
    </source>
</evidence>
<name>A0A5B7DCX2_PORTR</name>